<dbReference type="Proteomes" id="UP000183487">
    <property type="component" value="Unassembled WGS sequence"/>
</dbReference>
<accession>A0A1H1JW41</accession>
<dbReference type="EMBL" id="FNKP01000004">
    <property type="protein sequence ID" value="SDR54194.1"/>
    <property type="molecule type" value="Genomic_DNA"/>
</dbReference>
<protein>
    <submittedName>
        <fullName evidence="2">Uncharacterized protein</fullName>
    </submittedName>
</protein>
<evidence type="ECO:0000313" key="3">
    <source>
        <dbReference type="Proteomes" id="UP000183487"/>
    </source>
</evidence>
<proteinExistence type="predicted"/>
<feature type="compositionally biased region" description="Polar residues" evidence="1">
    <location>
        <begin position="150"/>
        <end position="160"/>
    </location>
</feature>
<name>A0A1H1JW41_9BURK</name>
<sequence>MQKSPRTRAFDQFESVAISLYDGGVLSPAVLERVIRGFASIDVEWTRVPKRQAVDGHSLHEIIARTMLSREVPGDSASESFRTVIEHILGAPIPAGAAKPGARKAEGPRQGRRSATKADDVSDIADELVGQLARSARQDKRRRDEKPSKRPSTSAFNPFSTAALPRSHRT</sequence>
<evidence type="ECO:0000313" key="2">
    <source>
        <dbReference type="EMBL" id="SDR54194.1"/>
    </source>
</evidence>
<evidence type="ECO:0000256" key="1">
    <source>
        <dbReference type="SAM" id="MobiDB-lite"/>
    </source>
</evidence>
<feature type="region of interest" description="Disordered" evidence="1">
    <location>
        <begin position="92"/>
        <end position="170"/>
    </location>
</feature>
<organism evidence="2 3">
    <name type="scientific">Paraburkholderia fungorum</name>
    <dbReference type="NCBI Taxonomy" id="134537"/>
    <lineage>
        <taxon>Bacteria</taxon>
        <taxon>Pseudomonadati</taxon>
        <taxon>Pseudomonadota</taxon>
        <taxon>Betaproteobacteria</taxon>
        <taxon>Burkholderiales</taxon>
        <taxon>Burkholderiaceae</taxon>
        <taxon>Paraburkholderia</taxon>
    </lineage>
</organism>
<dbReference type="OrthoDB" id="9006624at2"/>
<reference evidence="3" key="1">
    <citation type="submission" date="2016-10" db="EMBL/GenBank/DDBJ databases">
        <authorList>
            <person name="Varghese N."/>
        </authorList>
    </citation>
    <scope>NUCLEOTIDE SEQUENCE [LARGE SCALE GENOMIC DNA]</scope>
    <source>
        <strain evidence="3">GAS106B</strain>
    </source>
</reference>
<keyword evidence="3" id="KW-1185">Reference proteome</keyword>
<feature type="compositionally biased region" description="Basic and acidic residues" evidence="1">
    <location>
        <begin position="136"/>
        <end position="148"/>
    </location>
</feature>
<dbReference type="AlphaFoldDB" id="A0A1H1JW41"/>
<gene>
    <name evidence="2" type="ORF">SAMN05443245_7373</name>
</gene>